<dbReference type="AlphaFoldDB" id="A0A183T8X2"/>
<dbReference type="WBParaSite" id="SSLN_0001342101-mRNA-1">
    <property type="protein sequence ID" value="SSLN_0001342101-mRNA-1"/>
    <property type="gene ID" value="SSLN_0001342101"/>
</dbReference>
<name>A0A183T8X2_SCHSO</name>
<dbReference type="Proteomes" id="UP000275846">
    <property type="component" value="Unassembled WGS sequence"/>
</dbReference>
<protein>
    <submittedName>
        <fullName evidence="3">HEPN domain-containing protein</fullName>
    </submittedName>
</protein>
<reference evidence="1 2" key="2">
    <citation type="submission" date="2018-11" db="EMBL/GenBank/DDBJ databases">
        <authorList>
            <consortium name="Pathogen Informatics"/>
        </authorList>
    </citation>
    <scope>NUCLEOTIDE SEQUENCE [LARGE SCALE GENOMIC DNA]</scope>
    <source>
        <strain evidence="1 2">NST_G2</strain>
    </source>
</reference>
<keyword evidence="2" id="KW-1185">Reference proteome</keyword>
<evidence type="ECO:0000313" key="2">
    <source>
        <dbReference type="Proteomes" id="UP000275846"/>
    </source>
</evidence>
<accession>A0A183T8X2</accession>
<organism evidence="3">
    <name type="scientific">Schistocephalus solidus</name>
    <name type="common">Tapeworm</name>
    <dbReference type="NCBI Taxonomy" id="70667"/>
    <lineage>
        <taxon>Eukaryota</taxon>
        <taxon>Metazoa</taxon>
        <taxon>Spiralia</taxon>
        <taxon>Lophotrochozoa</taxon>
        <taxon>Platyhelminthes</taxon>
        <taxon>Cestoda</taxon>
        <taxon>Eucestoda</taxon>
        <taxon>Diphyllobothriidea</taxon>
        <taxon>Diphyllobothriidae</taxon>
        <taxon>Schistocephalus</taxon>
    </lineage>
</organism>
<reference evidence="3" key="1">
    <citation type="submission" date="2016-06" db="UniProtKB">
        <authorList>
            <consortium name="WormBaseParasite"/>
        </authorList>
    </citation>
    <scope>IDENTIFICATION</scope>
</reference>
<sequence length="117" mass="13650">MQRNRVKGLIVRTRQDFEVDLMNRATVNLKLFYGYLRQNTRNKDPIPLLRTAKGINLTEDDAKAVHLSEFFRSVFTKKTRYEYPAEVDAIVKTVQFTKTIVLKELLGLKESKSRCPD</sequence>
<proteinExistence type="predicted"/>
<evidence type="ECO:0000313" key="3">
    <source>
        <dbReference type="WBParaSite" id="SSLN_0001342101-mRNA-1"/>
    </source>
</evidence>
<gene>
    <name evidence="1" type="ORF">SSLN_LOCUS12920</name>
</gene>
<evidence type="ECO:0000313" key="1">
    <source>
        <dbReference type="EMBL" id="VDL99305.1"/>
    </source>
</evidence>
<dbReference type="EMBL" id="UYSU01037644">
    <property type="protein sequence ID" value="VDL99305.1"/>
    <property type="molecule type" value="Genomic_DNA"/>
</dbReference>
<dbReference type="OrthoDB" id="6256994at2759"/>